<gene>
    <name evidence="3" type="ORF">Esi_0035_0113</name>
</gene>
<evidence type="ECO:0000256" key="1">
    <source>
        <dbReference type="SAM" id="Coils"/>
    </source>
</evidence>
<feature type="region of interest" description="Disordered" evidence="2">
    <location>
        <begin position="213"/>
        <end position="295"/>
    </location>
</feature>
<protein>
    <submittedName>
        <fullName evidence="3">Uncharacterized protein</fullName>
    </submittedName>
</protein>
<dbReference type="EMBL" id="FN649758">
    <property type="protein sequence ID" value="CBJ26603.1"/>
    <property type="molecule type" value="Genomic_DNA"/>
</dbReference>
<feature type="coiled-coil region" evidence="1">
    <location>
        <begin position="73"/>
        <end position="139"/>
    </location>
</feature>
<keyword evidence="1" id="KW-0175">Coiled coil</keyword>
<name>D7FYW1_ECTSI</name>
<organism evidence="3 4">
    <name type="scientific">Ectocarpus siliculosus</name>
    <name type="common">Brown alga</name>
    <name type="synonym">Conferva siliculosa</name>
    <dbReference type="NCBI Taxonomy" id="2880"/>
    <lineage>
        <taxon>Eukaryota</taxon>
        <taxon>Sar</taxon>
        <taxon>Stramenopiles</taxon>
        <taxon>Ochrophyta</taxon>
        <taxon>PX clade</taxon>
        <taxon>Phaeophyceae</taxon>
        <taxon>Ectocarpales</taxon>
        <taxon>Ectocarpaceae</taxon>
        <taxon>Ectocarpus</taxon>
    </lineage>
</organism>
<accession>D7FYW1</accession>
<evidence type="ECO:0000256" key="2">
    <source>
        <dbReference type="SAM" id="MobiDB-lite"/>
    </source>
</evidence>
<feature type="region of interest" description="Disordered" evidence="2">
    <location>
        <begin position="534"/>
        <end position="553"/>
    </location>
</feature>
<feature type="compositionally biased region" description="Gly residues" evidence="2">
    <location>
        <begin position="188"/>
        <end position="197"/>
    </location>
</feature>
<keyword evidence="4" id="KW-1185">Reference proteome</keyword>
<feature type="compositionally biased region" description="Polar residues" evidence="2">
    <location>
        <begin position="238"/>
        <end position="249"/>
    </location>
</feature>
<sequence>MAVIADATEKAREEAQSALDTVEAFAALNRKLVDELRTTVCARDELLGDLRNERGIREQLEHDIEELLGSGLVAEFKLREEDLKAQCKREQGESARVAKVHARMEEEYRIALDSSGRERARLQETVSSLEETLLSDRREHAISAREFSERATMGSEEMRSLRAGFLTRPRQRGYDRHTVRPSAAKLSGQGGSGGQGDVSGWLFDVQQRMDAQKVGAGRGVVRHPTKKTAPDGGRGVGHQNTGSDGNLSSAAVVPPTGGAKRQFTQPTSCGGGGGGGGDGSSIGIGGTGSGDGNAGQAVHAAAVENVELFLGDFVPEVRAQPQAASALLSASANASGSGAEGKVGGEEHDGSAVVKKGSKWAAIGRGGKISARAAAVCLEEANKAAQAETLHRLRSMINAAARTLSASWFSLLATATSAAATHGGHVGHGTGGGRGEGTAVENINSAADRPASTDATVPAIAVRRLVQSCGILRNAGGGPTLAHADMELQRNTASRGGRSVGHREYFKIIMALSQYRFVGDAKDHALEQLSRMLRPVQRDSPRTPPHAQGRQAGVGSDVPALLDLWSAALFGLGSVLQAREEPPGRRSAAAPATAARNQFGEGGVVAAAGLGLDQWMAWLGLVAVGCSWFDKQRGLYNTPTKKVLGLLQWMEGSVGKKRISAKRGGAFVPAFNLLPLKVDHRQRP</sequence>
<dbReference type="InParanoid" id="D7FYW1"/>
<evidence type="ECO:0000313" key="3">
    <source>
        <dbReference type="EMBL" id="CBJ26603.1"/>
    </source>
</evidence>
<reference evidence="3 4" key="1">
    <citation type="journal article" date="2010" name="Nature">
        <title>The Ectocarpus genome and the independent evolution of multicellularity in brown algae.</title>
        <authorList>
            <person name="Cock J.M."/>
            <person name="Sterck L."/>
            <person name="Rouze P."/>
            <person name="Scornet D."/>
            <person name="Allen A.E."/>
            <person name="Amoutzias G."/>
            <person name="Anthouard V."/>
            <person name="Artiguenave F."/>
            <person name="Aury J.M."/>
            <person name="Badger J.H."/>
            <person name="Beszteri B."/>
            <person name="Billiau K."/>
            <person name="Bonnet E."/>
            <person name="Bothwell J.H."/>
            <person name="Bowler C."/>
            <person name="Boyen C."/>
            <person name="Brownlee C."/>
            <person name="Carrano C.J."/>
            <person name="Charrier B."/>
            <person name="Cho G.Y."/>
            <person name="Coelho S.M."/>
            <person name="Collen J."/>
            <person name="Corre E."/>
            <person name="Da Silva C."/>
            <person name="Delage L."/>
            <person name="Delaroque N."/>
            <person name="Dittami S.M."/>
            <person name="Doulbeau S."/>
            <person name="Elias M."/>
            <person name="Farnham G."/>
            <person name="Gachon C.M."/>
            <person name="Gschloessl B."/>
            <person name="Heesch S."/>
            <person name="Jabbari K."/>
            <person name="Jubin C."/>
            <person name="Kawai H."/>
            <person name="Kimura K."/>
            <person name="Kloareg B."/>
            <person name="Kupper F.C."/>
            <person name="Lang D."/>
            <person name="Le Bail A."/>
            <person name="Leblanc C."/>
            <person name="Lerouge P."/>
            <person name="Lohr M."/>
            <person name="Lopez P.J."/>
            <person name="Martens C."/>
            <person name="Maumus F."/>
            <person name="Michel G."/>
            <person name="Miranda-Saavedra D."/>
            <person name="Morales J."/>
            <person name="Moreau H."/>
            <person name="Motomura T."/>
            <person name="Nagasato C."/>
            <person name="Napoli C.A."/>
            <person name="Nelson D.R."/>
            <person name="Nyvall-Collen P."/>
            <person name="Peters A.F."/>
            <person name="Pommier C."/>
            <person name="Potin P."/>
            <person name="Poulain J."/>
            <person name="Quesneville H."/>
            <person name="Read B."/>
            <person name="Rensing S.A."/>
            <person name="Ritter A."/>
            <person name="Rousvoal S."/>
            <person name="Samanta M."/>
            <person name="Samson G."/>
            <person name="Schroeder D.C."/>
            <person name="Segurens B."/>
            <person name="Strittmatter M."/>
            <person name="Tonon T."/>
            <person name="Tregear J.W."/>
            <person name="Valentin K."/>
            <person name="von Dassow P."/>
            <person name="Yamagishi T."/>
            <person name="Van de Peer Y."/>
            <person name="Wincker P."/>
        </authorList>
    </citation>
    <scope>NUCLEOTIDE SEQUENCE [LARGE SCALE GENOMIC DNA]</scope>
    <source>
        <strain evidence="4">Ec32 / CCAP1310/4</strain>
    </source>
</reference>
<dbReference type="EMBL" id="FN648542">
    <property type="protein sequence ID" value="CBJ26603.1"/>
    <property type="molecule type" value="Genomic_DNA"/>
</dbReference>
<feature type="compositionally biased region" description="Gly residues" evidence="2">
    <location>
        <begin position="269"/>
        <end position="293"/>
    </location>
</feature>
<dbReference type="AlphaFoldDB" id="D7FYW1"/>
<evidence type="ECO:0000313" key="4">
    <source>
        <dbReference type="Proteomes" id="UP000002630"/>
    </source>
</evidence>
<proteinExistence type="predicted"/>
<dbReference type="Proteomes" id="UP000002630">
    <property type="component" value="Linkage Group LG33"/>
</dbReference>
<feature type="region of interest" description="Disordered" evidence="2">
    <location>
        <begin position="172"/>
        <end position="199"/>
    </location>
</feature>